<evidence type="ECO:0000256" key="4">
    <source>
        <dbReference type="ARBA" id="ARBA00022694"/>
    </source>
</evidence>
<evidence type="ECO:0000259" key="8">
    <source>
        <dbReference type="Pfam" id="PF04762"/>
    </source>
</evidence>
<evidence type="ECO:0000313" key="13">
    <source>
        <dbReference type="EMBL" id="THW64292.1"/>
    </source>
</evidence>
<evidence type="ECO:0000256" key="5">
    <source>
        <dbReference type="ARBA" id="ARBA00029535"/>
    </source>
</evidence>
<evidence type="ECO:0000259" key="9">
    <source>
        <dbReference type="Pfam" id="PF23797"/>
    </source>
</evidence>
<comment type="function">
    <text evidence="6">Component of the elongator complex which is required for multiple tRNA modifications, including mcm5U (5-methoxycarbonylmethyl uridine), mcm5s2U (5-methoxycarbonylmethyl-2-thiouridine), and ncm5U (5-carbamoylmethyl uridine). The elongator complex catalyzes formation of carboxymethyluridine in the wobble base at position 34 in tRNAs.</text>
</comment>
<dbReference type="PANTHER" id="PTHR12747">
    <property type="entry name" value="ELONGATOR COMPLEX PROTEIN 1"/>
    <property type="match status" value="1"/>
</dbReference>
<feature type="compositionally biased region" description="Polar residues" evidence="7">
    <location>
        <begin position="1156"/>
        <end position="1167"/>
    </location>
</feature>
<dbReference type="GO" id="GO:0000049">
    <property type="term" value="F:tRNA binding"/>
    <property type="evidence" value="ECO:0007669"/>
    <property type="project" value="TreeGrafter"/>
</dbReference>
<feature type="domain" description="ELP1 N-terminal second beta-propeller" evidence="9">
    <location>
        <begin position="404"/>
        <end position="664"/>
    </location>
</feature>
<comment type="pathway">
    <text evidence="1">tRNA modification; 5-methoxycarbonylmethyl-2-thiouridine-tRNA biosynthesis.</text>
</comment>
<dbReference type="GO" id="GO:0005829">
    <property type="term" value="C:cytosol"/>
    <property type="evidence" value="ECO:0007669"/>
    <property type="project" value="TreeGrafter"/>
</dbReference>
<feature type="compositionally biased region" description="Polar residues" evidence="7">
    <location>
        <begin position="780"/>
        <end position="790"/>
    </location>
</feature>
<dbReference type="InterPro" id="IPR056165">
    <property type="entry name" value="Beta-prop_ELP1_2nd"/>
</dbReference>
<dbReference type="Pfam" id="PF23797">
    <property type="entry name" value="Beta-prop_ELP1_2nd"/>
    <property type="match status" value="1"/>
</dbReference>
<dbReference type="GO" id="GO:0002926">
    <property type="term" value="P:tRNA wobble base 5-methoxycarbonylmethyl-2-thiouridinylation"/>
    <property type="evidence" value="ECO:0007669"/>
    <property type="project" value="TreeGrafter"/>
</dbReference>
<evidence type="ECO:0000313" key="16">
    <source>
        <dbReference type="Proteomes" id="UP000310421"/>
    </source>
</evidence>
<evidence type="ECO:0000256" key="2">
    <source>
        <dbReference type="ARBA" id="ARBA00006086"/>
    </source>
</evidence>
<keyword evidence="3 6" id="KW-0963">Cytoplasm</keyword>
<name>A0A4S8Z9F1_AURPU</name>
<dbReference type="Pfam" id="PF23878">
    <property type="entry name" value="TPR_ELP1"/>
    <property type="match status" value="1"/>
</dbReference>
<keyword evidence="6" id="KW-0539">Nucleus</keyword>
<evidence type="ECO:0000313" key="15">
    <source>
        <dbReference type="Proteomes" id="UP000308724"/>
    </source>
</evidence>
<feature type="region of interest" description="Disordered" evidence="7">
    <location>
        <begin position="770"/>
        <end position="790"/>
    </location>
</feature>
<dbReference type="GO" id="GO:0016301">
    <property type="term" value="F:kinase activity"/>
    <property type="evidence" value="ECO:0007669"/>
    <property type="project" value="UniProtKB-KW"/>
</dbReference>
<dbReference type="PIRSF" id="PIRSF017233">
    <property type="entry name" value="IKAP"/>
    <property type="match status" value="1"/>
</dbReference>
<feature type="domain" description="ELP1 alpha-solenoid" evidence="11">
    <location>
        <begin position="688"/>
        <end position="895"/>
    </location>
</feature>
<dbReference type="Proteomes" id="UP000310421">
    <property type="component" value="Unassembled WGS sequence"/>
</dbReference>
<dbReference type="InterPro" id="IPR056169">
    <property type="entry name" value="HB_ELP1"/>
</dbReference>
<evidence type="ECO:0000256" key="3">
    <source>
        <dbReference type="ARBA" id="ARBA00022490"/>
    </source>
</evidence>
<dbReference type="InterPro" id="IPR006849">
    <property type="entry name" value="Elp1"/>
</dbReference>
<keyword evidence="13" id="KW-0808">Transferase</keyword>
<dbReference type="GO" id="GO:0033588">
    <property type="term" value="C:elongator holoenzyme complex"/>
    <property type="evidence" value="ECO:0007669"/>
    <property type="project" value="InterPro"/>
</dbReference>
<dbReference type="Proteomes" id="UP000308724">
    <property type="component" value="Unassembled WGS sequence"/>
</dbReference>
<feature type="domain" description="ELP1 first N-terminal beta-propeller" evidence="8">
    <location>
        <begin position="1"/>
        <end position="366"/>
    </location>
</feature>
<dbReference type="GO" id="GO:0005634">
    <property type="term" value="C:nucleus"/>
    <property type="evidence" value="ECO:0007669"/>
    <property type="project" value="UniProtKB-SubCell"/>
</dbReference>
<evidence type="ECO:0000259" key="10">
    <source>
        <dbReference type="Pfam" id="PF23878"/>
    </source>
</evidence>
<feature type="domain" description="ELP1 TPR" evidence="10">
    <location>
        <begin position="905"/>
        <end position="1064"/>
    </location>
</feature>
<dbReference type="UniPathway" id="UPA00988"/>
<accession>A0A4S8Z9F1</accession>
<comment type="similarity">
    <text evidence="2 6">Belongs to the ELP1/IKA1 family.</text>
</comment>
<gene>
    <name evidence="14" type="ORF">D6C78_05871</name>
    <name evidence="13" type="ORF">D6D20_03000</name>
</gene>
<dbReference type="Pfam" id="PF23925">
    <property type="entry name" value="A-sol_ELP1"/>
    <property type="match status" value="1"/>
</dbReference>
<dbReference type="InterPro" id="IPR015943">
    <property type="entry name" value="WD40/YVTN_repeat-like_dom_sf"/>
</dbReference>
<dbReference type="Pfam" id="PF04762">
    <property type="entry name" value="Beta-prop_ELP1_1st"/>
    <property type="match status" value="1"/>
</dbReference>
<feature type="region of interest" description="Disordered" evidence="7">
    <location>
        <begin position="1156"/>
        <end position="1187"/>
    </location>
</feature>
<dbReference type="PANTHER" id="PTHR12747:SF0">
    <property type="entry name" value="ELONGATOR COMPLEX PROTEIN 1"/>
    <property type="match status" value="1"/>
</dbReference>
<dbReference type="InterPro" id="IPR056164">
    <property type="entry name" value="Beta-prop_ELP1_1st"/>
</dbReference>
<sequence length="1310" mass="145628">MRNLRNSRHTLVEFPSDSLPPTATTWDPATDGLIAAFGPSSSSPVIELRRIAKDCYSSEHAKQIASWDAPSPLPDIPVDRILSLQYFADTATICLILAGGDIVIVREEPLPGEDLIEIVGSVDEGIAAAAWSPDEELLAISTRANTLILMTRDFESIANITLSPEDVQVSAHVSVGWGKRETQFQGKRAKALKDPTVPEHVDEGQLSSLDQMQTTISWRGDGAYLAVNSVQDGKRRMIRVYSREGVLESVGEPVDGLEGALSWRPAGNLMAGIQRRSDRVDVVFFERNGLRHGEFSLRLSAEDMESWASTITLAWNSDSTVLAVSFKDRVQLWTMGNYHYYLKQEIFTNATSEAESLSVRTAWHPEKALYLSASSDYSLHMLSYVFTVSKSSTSPPNDLGLTSVIDGRNLKITPLRVANVPPPMSFAELELGANAIDVAVNQSATMIAVLHQQGVFLYELNYSVRPFQHPKLLREVPMAEQIPRQIAFSGEDDISVLCSQPNSQTDCIVELKASDDAAFDSNELTLGAGSLFSAMDLSNACFEDSHGGVYEVTAAASTSLLAKLPVHCPWTEVWKDDETIIVFGLSAGGTLFGYRKSSEDDKAQECLQIRNCTSFLTTPAHLIFTTTQHLLKFVHLHQGDLEIPQDEPEKDERCRSIERGARLVAVMPTAFSLVLQMPRGNLETIYPRALVLAGIRRSISAKDYKTAFFACRGQRVDMNILHDYAPQQFMANVLLFCKQLKKAEHIDLFLSQLRDDDVAETMYKETLNAPKLGLHGDGPSESQQTLTEPPSSKINRVCDAFLDVLRNRTSTHLQNIITAHVCKSPPDLDAGLTLIAKLREEQPDLVERAVEHICFLADVNQLYDHALGLYDLDVALLIAQQSQKDPREYLPYVQGLGKMQPLRRQFTIDHDLKKHSKALGHLFTMDEFDELKTYMAKHELYSDAMQLYRYQAQRLNEIMRLNADYLNSRNRYKEAGIAYEYLGEYNLAFEAYRSANEWRECLSSATLIPLPEDELVAAGEAFAEALTESKEHHDAATVYLDYLNDIEGAIRSLCKGYYYAEAIRVVGLRRRPELIASAIDPGLVEGSATMTELLAEMKGQLNAQVPRLRELRQKKEEDPLAFFGGVPADGPDIPDNISLAPTEATTSAGTFMTRYTNRSTGTLASNATRKTSKNRRREERKRARGKKGSVYEEEYIVNSIGRLIERTNSVSEEVARLVEGLMRRAMRERAVAVENAMIEVVELCKACIPEVFQVKPTLPSNAEAGEVNGEDEAGRPTAGGQAVFYDAMEANQAKREPPVIKAFSRLSLLG</sequence>
<keyword evidence="4" id="KW-0819">tRNA processing</keyword>
<dbReference type="InterPro" id="IPR056166">
    <property type="entry name" value="TPR_ELP1"/>
</dbReference>
<evidence type="ECO:0000313" key="14">
    <source>
        <dbReference type="EMBL" id="TIA35798.1"/>
    </source>
</evidence>
<evidence type="ECO:0000256" key="6">
    <source>
        <dbReference type="PIRNR" id="PIRNR017233"/>
    </source>
</evidence>
<protein>
    <recommendedName>
        <fullName evidence="5 6">Elongator complex protein 1</fullName>
    </recommendedName>
</protein>
<dbReference type="EMBL" id="QZBZ01000121">
    <property type="protein sequence ID" value="TIA35798.1"/>
    <property type="molecule type" value="Genomic_DNA"/>
</dbReference>
<organism evidence="13 16">
    <name type="scientific">Aureobasidium pullulans</name>
    <name type="common">Black yeast</name>
    <name type="synonym">Pullularia pullulans</name>
    <dbReference type="NCBI Taxonomy" id="5580"/>
    <lineage>
        <taxon>Eukaryota</taxon>
        <taxon>Fungi</taxon>
        <taxon>Dikarya</taxon>
        <taxon>Ascomycota</taxon>
        <taxon>Pezizomycotina</taxon>
        <taxon>Dothideomycetes</taxon>
        <taxon>Dothideomycetidae</taxon>
        <taxon>Dothideales</taxon>
        <taxon>Saccotheciaceae</taxon>
        <taxon>Aureobasidium</taxon>
    </lineage>
</organism>
<dbReference type="SUPFAM" id="SSF69322">
    <property type="entry name" value="Tricorn protease domain 2"/>
    <property type="match status" value="1"/>
</dbReference>
<dbReference type="Pfam" id="PF23936">
    <property type="entry name" value="HB_ELP1"/>
    <property type="match status" value="1"/>
</dbReference>
<dbReference type="Gene3D" id="2.130.10.10">
    <property type="entry name" value="YVTN repeat-like/Quinoprotein amine dehydrogenase"/>
    <property type="match status" value="1"/>
</dbReference>
<reference evidence="15 16" key="1">
    <citation type="submission" date="2018-10" db="EMBL/GenBank/DDBJ databases">
        <title>Fifty Aureobasidium pullulans genomes reveal a recombining polyextremotolerant generalist.</title>
        <authorList>
            <person name="Gostincar C."/>
            <person name="Turk M."/>
            <person name="Zajc J."/>
            <person name="Gunde-Cimerman N."/>
        </authorList>
    </citation>
    <scope>NUCLEOTIDE SEQUENCE [LARGE SCALE GENOMIC DNA]</scope>
    <source>
        <strain evidence="13 16">EXF-10751</strain>
        <strain evidence="14 15">EXF-1645</strain>
    </source>
</reference>
<evidence type="ECO:0000259" key="12">
    <source>
        <dbReference type="Pfam" id="PF23936"/>
    </source>
</evidence>
<keyword evidence="13" id="KW-0418">Kinase</keyword>
<dbReference type="InterPro" id="IPR056167">
    <property type="entry name" value="A-sol_ELP1"/>
</dbReference>
<proteinExistence type="inferred from homology"/>
<feature type="domain" description="ELP1 three-helical bundle" evidence="12">
    <location>
        <begin position="1074"/>
        <end position="1251"/>
    </location>
</feature>
<evidence type="ECO:0000256" key="7">
    <source>
        <dbReference type="SAM" id="MobiDB-lite"/>
    </source>
</evidence>
<dbReference type="EMBL" id="QZAN01000021">
    <property type="protein sequence ID" value="THW64292.1"/>
    <property type="molecule type" value="Genomic_DNA"/>
</dbReference>
<comment type="caution">
    <text evidence="13">The sequence shown here is derived from an EMBL/GenBank/DDBJ whole genome shotgun (WGS) entry which is preliminary data.</text>
</comment>
<evidence type="ECO:0000256" key="1">
    <source>
        <dbReference type="ARBA" id="ARBA00005043"/>
    </source>
</evidence>
<evidence type="ECO:0000259" key="11">
    <source>
        <dbReference type="Pfam" id="PF23925"/>
    </source>
</evidence>
<comment type="subcellular location">
    <subcellularLocation>
        <location evidence="6">Cytoplasm</location>
    </subcellularLocation>
    <subcellularLocation>
        <location evidence="6">Nucleus</location>
    </subcellularLocation>
</comment>